<evidence type="ECO:0000256" key="1">
    <source>
        <dbReference type="PROSITE-ProRule" id="PRU00339"/>
    </source>
</evidence>
<dbReference type="SMART" id="SM00028">
    <property type="entry name" value="TPR"/>
    <property type="match status" value="2"/>
</dbReference>
<feature type="transmembrane region" description="Helical" evidence="2">
    <location>
        <begin position="389"/>
        <end position="408"/>
    </location>
</feature>
<dbReference type="RefSeq" id="WP_089903739.1">
    <property type="nucleotide sequence ID" value="NZ_FOJG01000002.1"/>
</dbReference>
<keyword evidence="2" id="KW-1133">Transmembrane helix</keyword>
<dbReference type="Pfam" id="PF06580">
    <property type="entry name" value="His_kinase"/>
    <property type="match status" value="1"/>
</dbReference>
<dbReference type="PANTHER" id="PTHR34220:SF7">
    <property type="entry name" value="SENSOR HISTIDINE KINASE YPDA"/>
    <property type="match status" value="1"/>
</dbReference>
<feature type="repeat" description="TPR" evidence="1">
    <location>
        <begin position="272"/>
        <end position="305"/>
    </location>
</feature>
<dbReference type="GO" id="GO:0000155">
    <property type="term" value="F:phosphorelay sensor kinase activity"/>
    <property type="evidence" value="ECO:0007669"/>
    <property type="project" value="InterPro"/>
</dbReference>
<dbReference type="InterPro" id="IPR050640">
    <property type="entry name" value="Bact_2-comp_sensor_kinase"/>
</dbReference>
<accession>A0A1I0SDV1</accession>
<evidence type="ECO:0000259" key="3">
    <source>
        <dbReference type="Pfam" id="PF06580"/>
    </source>
</evidence>
<organism evidence="4 5">
    <name type="scientific">Chitinophaga arvensicola</name>
    <dbReference type="NCBI Taxonomy" id="29529"/>
    <lineage>
        <taxon>Bacteria</taxon>
        <taxon>Pseudomonadati</taxon>
        <taxon>Bacteroidota</taxon>
        <taxon>Chitinophagia</taxon>
        <taxon>Chitinophagales</taxon>
        <taxon>Chitinophagaceae</taxon>
        <taxon>Chitinophaga</taxon>
    </lineage>
</organism>
<protein>
    <submittedName>
        <fullName evidence="4">Histidine kinase</fullName>
    </submittedName>
</protein>
<dbReference type="InterPro" id="IPR036890">
    <property type="entry name" value="HATPase_C_sf"/>
</dbReference>
<dbReference type="PANTHER" id="PTHR34220">
    <property type="entry name" value="SENSOR HISTIDINE KINASE YPDA"/>
    <property type="match status" value="1"/>
</dbReference>
<dbReference type="OrthoDB" id="607947at2"/>
<dbReference type="PROSITE" id="PS50005">
    <property type="entry name" value="TPR"/>
    <property type="match status" value="1"/>
</dbReference>
<dbReference type="Gene3D" id="3.30.565.10">
    <property type="entry name" value="Histidine kinase-like ATPase, C-terminal domain"/>
    <property type="match status" value="1"/>
</dbReference>
<evidence type="ECO:0000256" key="2">
    <source>
        <dbReference type="SAM" id="Phobius"/>
    </source>
</evidence>
<keyword evidence="5" id="KW-1185">Reference proteome</keyword>
<gene>
    <name evidence="4" type="ORF">SAMN04488122_6644</name>
</gene>
<feature type="domain" description="Signal transduction histidine kinase internal region" evidence="3">
    <location>
        <begin position="430"/>
        <end position="507"/>
    </location>
</feature>
<evidence type="ECO:0000313" key="5">
    <source>
        <dbReference type="Proteomes" id="UP000199310"/>
    </source>
</evidence>
<dbReference type="SUPFAM" id="SSF55874">
    <property type="entry name" value="ATPase domain of HSP90 chaperone/DNA topoisomerase II/histidine kinase"/>
    <property type="match status" value="1"/>
</dbReference>
<dbReference type="SUPFAM" id="SSF48452">
    <property type="entry name" value="TPR-like"/>
    <property type="match status" value="1"/>
</dbReference>
<keyword evidence="2" id="KW-0472">Membrane</keyword>
<dbReference type="Proteomes" id="UP000199310">
    <property type="component" value="Unassembled WGS sequence"/>
</dbReference>
<reference evidence="5" key="1">
    <citation type="submission" date="2016-10" db="EMBL/GenBank/DDBJ databases">
        <authorList>
            <person name="Varghese N."/>
            <person name="Submissions S."/>
        </authorList>
    </citation>
    <scope>NUCLEOTIDE SEQUENCE [LARGE SCALE GENOMIC DNA]</scope>
    <source>
        <strain evidence="5">DSM 3695</strain>
    </source>
</reference>
<dbReference type="Gene3D" id="1.25.40.10">
    <property type="entry name" value="Tetratricopeptide repeat domain"/>
    <property type="match status" value="1"/>
</dbReference>
<dbReference type="InterPro" id="IPR019734">
    <property type="entry name" value="TPR_rpt"/>
</dbReference>
<proteinExistence type="predicted"/>
<dbReference type="GO" id="GO:0016020">
    <property type="term" value="C:membrane"/>
    <property type="evidence" value="ECO:0007669"/>
    <property type="project" value="InterPro"/>
</dbReference>
<dbReference type="AlphaFoldDB" id="A0A1I0SDV1"/>
<dbReference type="STRING" id="29529.SAMN04488122_6644"/>
<evidence type="ECO:0000313" key="4">
    <source>
        <dbReference type="EMBL" id="SEW56371.1"/>
    </source>
</evidence>
<keyword evidence="1" id="KW-0802">TPR repeat</keyword>
<dbReference type="EMBL" id="FOJG01000002">
    <property type="protein sequence ID" value="SEW56371.1"/>
    <property type="molecule type" value="Genomic_DNA"/>
</dbReference>
<name>A0A1I0SDV1_9BACT</name>
<keyword evidence="4" id="KW-0418">Kinase</keyword>
<sequence length="634" mass="73663">MNLRTTAVLFGMIVLFCIVSCKQQGASQKGQQNTIDTIPQRDYLSLIISLDTLTSPEYKEAILREDSLLRHVPDSSTNPFYHFFRGKRLSQQKLGDSAVRQFQQMTGDSEVELLKSYSILDQRIRNGMTVEGELMSQILSTMKTAERLQSKITYQLYDLMAKAYYQNENANESLEYAERYYTHHPYRLHPVVMQRHYDISFLLSSRLNDFDKMMLSNVEARNFARQIHDSLAIARTYDNEAQIFSRQGQNEKALASSKIYFSYLARTNNLNDIAYNNMATSFLRNRQLDSAIRYYREAISFAQKNAPGKKSPVYFKGLIEALKKNGEYVEALKVAESAYQTEINNIKRIEAVKFAEIHERYETEKKDRNIEELSNRNELNEKVIRQQRWMLVMGLVVFVGALLFFYFMHRQYRLKEKNRLLQSENKRLNMEQKLLQAQLNPHFIFNSIANLQSLIASGDTRESVRYLSAFSGLLRNVLEQSRRDFIGLDEEIVTLEHYLQLNQMRFAGLFDYWIHVDKQLYPENTLIPPMLIQPFVENAIEHGFRNINYKGVLTISFAVKNGQMFITVEDNGKGLTAKEPNEQKKQSLAGTILKERLEVLFKSQGQEAKYEIADKKDSNGQGVIIHIVIPEIKD</sequence>
<keyword evidence="2" id="KW-0812">Transmembrane</keyword>
<dbReference type="InterPro" id="IPR011990">
    <property type="entry name" value="TPR-like_helical_dom_sf"/>
</dbReference>
<dbReference type="InterPro" id="IPR010559">
    <property type="entry name" value="Sig_transdc_His_kin_internal"/>
</dbReference>
<keyword evidence="4" id="KW-0808">Transferase</keyword>